<gene>
    <name evidence="2" type="ORF">SAMN02745119_02585</name>
</gene>
<keyword evidence="3" id="KW-1185">Reference proteome</keyword>
<evidence type="ECO:0000313" key="2">
    <source>
        <dbReference type="EMBL" id="SKA08365.1"/>
    </source>
</evidence>
<dbReference type="AlphaFoldDB" id="A0A1T4QXH9"/>
<protein>
    <submittedName>
        <fullName evidence="2">Uncharacterized protein</fullName>
    </submittedName>
</protein>
<dbReference type="Proteomes" id="UP000190102">
    <property type="component" value="Unassembled WGS sequence"/>
</dbReference>
<evidence type="ECO:0000256" key="1">
    <source>
        <dbReference type="SAM" id="SignalP"/>
    </source>
</evidence>
<dbReference type="OrthoDB" id="8140134at2"/>
<sequence>MKAIMITVALTLALAMGVAIAEAGPWQWSGTQKNTYGWQLMTATEQTEHQAKMRSFTDFASCKAYVDEHHTQMQERAKAKGITTPMIKRNPCEVMKAKGMFK</sequence>
<proteinExistence type="predicted"/>
<accession>A0A1T4QXH9</accession>
<dbReference type="EMBL" id="FUWR01000015">
    <property type="protein sequence ID" value="SKA08365.1"/>
    <property type="molecule type" value="Genomic_DNA"/>
</dbReference>
<reference evidence="3" key="1">
    <citation type="submission" date="2017-02" db="EMBL/GenBank/DDBJ databases">
        <authorList>
            <person name="Varghese N."/>
            <person name="Submissions S."/>
        </authorList>
    </citation>
    <scope>NUCLEOTIDE SEQUENCE [LARGE SCALE GENOMIC DNA]</scope>
    <source>
        <strain evidence="3">ATCC BAA-34</strain>
    </source>
</reference>
<organism evidence="2 3">
    <name type="scientific">Trichlorobacter thiogenes</name>
    <dbReference type="NCBI Taxonomy" id="115783"/>
    <lineage>
        <taxon>Bacteria</taxon>
        <taxon>Pseudomonadati</taxon>
        <taxon>Thermodesulfobacteriota</taxon>
        <taxon>Desulfuromonadia</taxon>
        <taxon>Geobacterales</taxon>
        <taxon>Geobacteraceae</taxon>
        <taxon>Trichlorobacter</taxon>
    </lineage>
</organism>
<keyword evidence="1" id="KW-0732">Signal</keyword>
<feature type="signal peptide" evidence="1">
    <location>
        <begin position="1"/>
        <end position="21"/>
    </location>
</feature>
<dbReference type="STRING" id="115783.SAMN02745119_02585"/>
<name>A0A1T4QXH9_9BACT</name>
<feature type="chain" id="PRO_5013069352" evidence="1">
    <location>
        <begin position="22"/>
        <end position="102"/>
    </location>
</feature>
<dbReference type="RefSeq" id="WP_078790840.1">
    <property type="nucleotide sequence ID" value="NZ_FUWR01000015.1"/>
</dbReference>
<evidence type="ECO:0000313" key="3">
    <source>
        <dbReference type="Proteomes" id="UP000190102"/>
    </source>
</evidence>